<sequence>ECVLPEPTDIQGDEIENFHPLKPAVGKTYLACIHNDVSHIEKLIELEENDLDEIIQKANERRRSSLC</sequence>
<name>A0A815BB29_9BILA</name>
<organism evidence="1 3">
    <name type="scientific">Didymodactylos carnosus</name>
    <dbReference type="NCBI Taxonomy" id="1234261"/>
    <lineage>
        <taxon>Eukaryota</taxon>
        <taxon>Metazoa</taxon>
        <taxon>Spiralia</taxon>
        <taxon>Gnathifera</taxon>
        <taxon>Rotifera</taxon>
        <taxon>Eurotatoria</taxon>
        <taxon>Bdelloidea</taxon>
        <taxon>Philodinida</taxon>
        <taxon>Philodinidae</taxon>
        <taxon>Didymodactylos</taxon>
    </lineage>
</organism>
<gene>
    <name evidence="1" type="ORF">GPM918_LOCUS27032</name>
    <name evidence="2" type="ORF">SRO942_LOCUS27296</name>
</gene>
<dbReference type="Proteomes" id="UP000681722">
    <property type="component" value="Unassembled WGS sequence"/>
</dbReference>
<dbReference type="EMBL" id="CAJOBC010022947">
    <property type="protein sequence ID" value="CAF4057335.1"/>
    <property type="molecule type" value="Genomic_DNA"/>
</dbReference>
<evidence type="ECO:0000313" key="3">
    <source>
        <dbReference type="Proteomes" id="UP000663829"/>
    </source>
</evidence>
<keyword evidence="3" id="KW-1185">Reference proteome</keyword>
<dbReference type="EMBL" id="CAJNOQ010011165">
    <property type="protein sequence ID" value="CAF1269969.1"/>
    <property type="molecule type" value="Genomic_DNA"/>
</dbReference>
<proteinExistence type="predicted"/>
<reference evidence="1" key="1">
    <citation type="submission" date="2021-02" db="EMBL/GenBank/DDBJ databases">
        <authorList>
            <person name="Nowell W R."/>
        </authorList>
    </citation>
    <scope>NUCLEOTIDE SEQUENCE</scope>
</reference>
<accession>A0A815BB29</accession>
<evidence type="ECO:0000313" key="2">
    <source>
        <dbReference type="EMBL" id="CAF4057335.1"/>
    </source>
</evidence>
<comment type="caution">
    <text evidence="1">The sequence shown here is derived from an EMBL/GenBank/DDBJ whole genome shotgun (WGS) entry which is preliminary data.</text>
</comment>
<feature type="non-terminal residue" evidence="1">
    <location>
        <position position="1"/>
    </location>
</feature>
<dbReference type="Proteomes" id="UP000663829">
    <property type="component" value="Unassembled WGS sequence"/>
</dbReference>
<protein>
    <submittedName>
        <fullName evidence="1">Uncharacterized protein</fullName>
    </submittedName>
</protein>
<dbReference type="AlphaFoldDB" id="A0A815BB29"/>
<evidence type="ECO:0000313" key="1">
    <source>
        <dbReference type="EMBL" id="CAF1269969.1"/>
    </source>
</evidence>